<dbReference type="Gene3D" id="3.30.465.10">
    <property type="match status" value="1"/>
</dbReference>
<protein>
    <recommendedName>
        <fullName evidence="3">Berberine/berberine-like domain-containing protein</fullName>
    </recommendedName>
</protein>
<dbReference type="Gene3D" id="3.40.462.20">
    <property type="match status" value="1"/>
</dbReference>
<evidence type="ECO:0000313" key="2">
    <source>
        <dbReference type="Proteomes" id="UP000755585"/>
    </source>
</evidence>
<evidence type="ECO:0008006" key="3">
    <source>
        <dbReference type="Google" id="ProtNLM"/>
    </source>
</evidence>
<name>A0ABS4UL57_9ACTN</name>
<organism evidence="1 2">
    <name type="scientific">Kribbella aluminosa</name>
    <dbReference type="NCBI Taxonomy" id="416017"/>
    <lineage>
        <taxon>Bacteria</taxon>
        <taxon>Bacillati</taxon>
        <taxon>Actinomycetota</taxon>
        <taxon>Actinomycetes</taxon>
        <taxon>Propionibacteriales</taxon>
        <taxon>Kribbellaceae</taxon>
        <taxon>Kribbella</taxon>
    </lineage>
</organism>
<dbReference type="InterPro" id="IPR016169">
    <property type="entry name" value="FAD-bd_PCMH_sub2"/>
</dbReference>
<dbReference type="RefSeq" id="WP_209695141.1">
    <property type="nucleotide sequence ID" value="NZ_JAGINT010000001.1"/>
</dbReference>
<dbReference type="Proteomes" id="UP000755585">
    <property type="component" value="Unassembled WGS sequence"/>
</dbReference>
<dbReference type="EMBL" id="JAGINT010000001">
    <property type="protein sequence ID" value="MBP2352383.1"/>
    <property type="molecule type" value="Genomic_DNA"/>
</dbReference>
<keyword evidence="2" id="KW-1185">Reference proteome</keyword>
<sequence length="116" mass="12085">MIAVEVRHLGGATERDVPEGSAVGGRSGACTLTLIGVPDPNLFEKVLPATVDGVLDKLGPWVCAETTVNFAGGFALPGSYAASWPADTFARLAGVRSVYDPDTLFPFGPRQEYSGS</sequence>
<comment type="caution">
    <text evidence="1">The sequence shown here is derived from an EMBL/GenBank/DDBJ whole genome shotgun (WGS) entry which is preliminary data.</text>
</comment>
<evidence type="ECO:0000313" key="1">
    <source>
        <dbReference type="EMBL" id="MBP2352383.1"/>
    </source>
</evidence>
<reference evidence="1 2" key="1">
    <citation type="submission" date="2021-03" db="EMBL/GenBank/DDBJ databases">
        <title>Sequencing the genomes of 1000 actinobacteria strains.</title>
        <authorList>
            <person name="Klenk H.-P."/>
        </authorList>
    </citation>
    <scope>NUCLEOTIDE SEQUENCE [LARGE SCALE GENOMIC DNA]</scope>
    <source>
        <strain evidence="1 2">DSM 18824</strain>
    </source>
</reference>
<gene>
    <name evidence="1" type="ORF">JOF29_003466</name>
</gene>
<accession>A0ABS4UL57</accession>
<proteinExistence type="predicted"/>